<gene>
    <name evidence="2" type="ORF">FRACYDRAFT_240108</name>
</gene>
<dbReference type="KEGG" id="fcy:FRACYDRAFT_240108"/>
<sequence>MRVCLKLGQNGKIVWTTTRARNPNGDDEIPNMDWLTDTLAKPDDDGTERNIYDDEKLADMNTSPYMEEHDIDGDLGDVPIPTTGVSVSDEMTEAAKTRFFTEIIPITGLGKGVKAVRILSTTTEGDYEAVRYLVRLSRNYDEDDDGNEKENRKEETTKAASTPDASSAEHSDEEFVMVDVPPYSEKLVKEMKSLMGPSGRLSAILVTSRDCIHFEDAPGTFTITKHDLTKWKKAFPDIATVAYRMDIPRNCRESVTQRLDGYGPWAAMEENIASNPDDNSSFFVETGLPFTINEWEPELAQEILTGKRKPPGEENDEKEVDDTIIELDENGKYPLEEIRAKEDGKRILAVYTPGRSYGSMTYVFPELDLCLSGFSLPIEDSRGDENHGMDSAGPALDHRGYITTSKAGMSRQIESARKLVNTYVDRFDILLTARGDPFYLDGNTEDRRQTLLRIMDQYEKLGSIYEQLGISGPNDNRV</sequence>
<evidence type="ECO:0000313" key="3">
    <source>
        <dbReference type="Proteomes" id="UP000095751"/>
    </source>
</evidence>
<dbReference type="InParanoid" id="A0A1E7FB88"/>
<dbReference type="Proteomes" id="UP000095751">
    <property type="component" value="Unassembled WGS sequence"/>
</dbReference>
<feature type="region of interest" description="Disordered" evidence="1">
    <location>
        <begin position="141"/>
        <end position="173"/>
    </location>
</feature>
<keyword evidence="3" id="KW-1185">Reference proteome</keyword>
<evidence type="ECO:0000313" key="2">
    <source>
        <dbReference type="EMBL" id="OEU15421.1"/>
    </source>
</evidence>
<reference evidence="2 3" key="1">
    <citation type="submission" date="2016-09" db="EMBL/GenBank/DDBJ databases">
        <title>Extensive genetic diversity and differential bi-allelic expression allows diatom success in the polar Southern Ocean.</title>
        <authorList>
            <consortium name="DOE Joint Genome Institute"/>
            <person name="Mock T."/>
            <person name="Otillar R.P."/>
            <person name="Strauss J."/>
            <person name="Dupont C."/>
            <person name="Frickenhaus S."/>
            <person name="Maumus F."/>
            <person name="Mcmullan M."/>
            <person name="Sanges R."/>
            <person name="Schmutz J."/>
            <person name="Toseland A."/>
            <person name="Valas R."/>
            <person name="Veluchamy A."/>
            <person name="Ward B.J."/>
            <person name="Allen A."/>
            <person name="Barry K."/>
            <person name="Falciatore A."/>
            <person name="Ferrante M."/>
            <person name="Fortunato A.E."/>
            <person name="Gloeckner G."/>
            <person name="Gruber A."/>
            <person name="Hipkin R."/>
            <person name="Janech M."/>
            <person name="Kroth P."/>
            <person name="Leese F."/>
            <person name="Lindquist E."/>
            <person name="Lyon B.R."/>
            <person name="Martin J."/>
            <person name="Mayer C."/>
            <person name="Parker M."/>
            <person name="Quesneville H."/>
            <person name="Raymond J."/>
            <person name="Uhlig C."/>
            <person name="Valentin K.U."/>
            <person name="Worden A.Z."/>
            <person name="Armbrust E.V."/>
            <person name="Bowler C."/>
            <person name="Green B."/>
            <person name="Moulton V."/>
            <person name="Van Oosterhout C."/>
            <person name="Grigoriev I."/>
        </authorList>
    </citation>
    <scope>NUCLEOTIDE SEQUENCE [LARGE SCALE GENOMIC DNA]</scope>
    <source>
        <strain evidence="2 3">CCMP1102</strain>
    </source>
</reference>
<evidence type="ECO:0000256" key="1">
    <source>
        <dbReference type="SAM" id="MobiDB-lite"/>
    </source>
</evidence>
<feature type="compositionally biased region" description="Basic and acidic residues" evidence="1">
    <location>
        <begin position="148"/>
        <end position="157"/>
    </location>
</feature>
<organism evidence="2 3">
    <name type="scientific">Fragilariopsis cylindrus CCMP1102</name>
    <dbReference type="NCBI Taxonomy" id="635003"/>
    <lineage>
        <taxon>Eukaryota</taxon>
        <taxon>Sar</taxon>
        <taxon>Stramenopiles</taxon>
        <taxon>Ochrophyta</taxon>
        <taxon>Bacillariophyta</taxon>
        <taxon>Bacillariophyceae</taxon>
        <taxon>Bacillariophycidae</taxon>
        <taxon>Bacillariales</taxon>
        <taxon>Bacillariaceae</taxon>
        <taxon>Fragilariopsis</taxon>
    </lineage>
</organism>
<name>A0A1E7FB88_9STRA</name>
<accession>A0A1E7FB88</accession>
<dbReference type="OrthoDB" id="43960at2759"/>
<dbReference type="EMBL" id="KV784359">
    <property type="protein sequence ID" value="OEU15421.1"/>
    <property type="molecule type" value="Genomic_DNA"/>
</dbReference>
<proteinExistence type="predicted"/>
<dbReference type="AlphaFoldDB" id="A0A1E7FB88"/>
<protein>
    <submittedName>
        <fullName evidence="2">Uncharacterized protein</fullName>
    </submittedName>
</protein>